<evidence type="ECO:0000256" key="4">
    <source>
        <dbReference type="ARBA" id="ARBA00023136"/>
    </source>
</evidence>
<comment type="subcellular location">
    <subcellularLocation>
        <location evidence="1">Membrane</location>
        <topology evidence="1">Multi-pass membrane protein</topology>
    </subcellularLocation>
</comment>
<name>A0A8J2YZ45_9PROT</name>
<dbReference type="GO" id="GO:0022857">
    <property type="term" value="F:transmembrane transporter activity"/>
    <property type="evidence" value="ECO:0007669"/>
    <property type="project" value="InterPro"/>
</dbReference>
<keyword evidence="2 5" id="KW-0812">Transmembrane</keyword>
<evidence type="ECO:0000256" key="2">
    <source>
        <dbReference type="ARBA" id="ARBA00022692"/>
    </source>
</evidence>
<dbReference type="GO" id="GO:0016020">
    <property type="term" value="C:membrane"/>
    <property type="evidence" value="ECO:0007669"/>
    <property type="project" value="UniProtKB-SubCell"/>
</dbReference>
<dbReference type="Gene3D" id="1.20.1740.10">
    <property type="entry name" value="Amino acid/polyamine transporter I"/>
    <property type="match status" value="1"/>
</dbReference>
<gene>
    <name evidence="6" type="ORF">GCM10011611_51940</name>
</gene>
<feature type="transmembrane region" description="Helical" evidence="5">
    <location>
        <begin position="435"/>
        <end position="455"/>
    </location>
</feature>
<evidence type="ECO:0000256" key="1">
    <source>
        <dbReference type="ARBA" id="ARBA00004141"/>
    </source>
</evidence>
<dbReference type="Proteomes" id="UP000646365">
    <property type="component" value="Unassembled WGS sequence"/>
</dbReference>
<feature type="transmembrane region" description="Helical" evidence="5">
    <location>
        <begin position="327"/>
        <end position="351"/>
    </location>
</feature>
<dbReference type="AlphaFoldDB" id="A0A8J2YZ45"/>
<comment type="caution">
    <text evidence="6">The sequence shown here is derived from an EMBL/GenBank/DDBJ whole genome shotgun (WGS) entry which is preliminary data.</text>
</comment>
<dbReference type="EMBL" id="BMJQ01000016">
    <property type="protein sequence ID" value="GGF39186.1"/>
    <property type="molecule type" value="Genomic_DNA"/>
</dbReference>
<protein>
    <submittedName>
        <fullName evidence="6">Amino acid transporter</fullName>
    </submittedName>
</protein>
<feature type="transmembrane region" description="Helical" evidence="5">
    <location>
        <begin position="268"/>
        <end position="291"/>
    </location>
</feature>
<dbReference type="InterPro" id="IPR002293">
    <property type="entry name" value="AA/rel_permease1"/>
</dbReference>
<evidence type="ECO:0000313" key="7">
    <source>
        <dbReference type="Proteomes" id="UP000646365"/>
    </source>
</evidence>
<feature type="transmembrane region" description="Helical" evidence="5">
    <location>
        <begin position="372"/>
        <end position="391"/>
    </location>
</feature>
<evidence type="ECO:0000256" key="5">
    <source>
        <dbReference type="SAM" id="Phobius"/>
    </source>
</evidence>
<keyword evidence="3 5" id="KW-1133">Transmembrane helix</keyword>
<keyword evidence="4 5" id="KW-0472">Membrane</keyword>
<feature type="transmembrane region" description="Helical" evidence="5">
    <location>
        <begin position="397"/>
        <end position="423"/>
    </location>
</feature>
<sequence length="664" mass="71751">MRDKDHGAIRMFGKKLAAWVVGHPRDALAPGVRHHMALAAFVAWVGLGADGLSSANYGPEEAFLALGGNTHLAVYLALATALTVFLISLGYNQVIELFPSGGGGYKVATTLIGPHAGLVSGAALIVDYALTIAISVASGVDALFSLLPLEFQGLKLGVEVAITLVLMVLNLRGVKEPLHLLVPIFIGFVLTHGALIIYGIAYHAPMIPDIAPATWHETQHFAGQVGWFSVIAVLLKAYSLGGGTYTGIEAVSNNVNILKEPRVRTGRWTMVYMALSLSFMAGGLIILYVLWEVRAVEGQTLNAVVFNTILGTIFGAGSTLSHSILTLVLVFAAGILFVASNTGFLGGPAVLANMAVDRWVPHQFSQLSNRLVTQNGVLVMAVAAIVTLLITHGDVDVLVVLYSINVFVTFTLCLYGLCVHWWGERKQHPNALGHLVLAALACFVTGSILIVTLFAKFTEGGWLTVCVTSCVVALGIAIRRHYSRTSQQLAKVDALFATAVPSQRDVPEPEMDKNQPTAVFMIGRSLGAGMHTLLSLRKLFPQQFRNFVFVSVGEVDSESFRGDARLHELQAEVSATLEHFASYCRQRGLSSATFESFGPDIIFEINKLVDQVLAEFPNSVFFSSTLIFDDENWAIRQLHNGTALTIQQRLHRRGIPMVILPMNL</sequence>
<organism evidence="6 7">
    <name type="scientific">Aliidongia dinghuensis</name>
    <dbReference type="NCBI Taxonomy" id="1867774"/>
    <lineage>
        <taxon>Bacteria</taxon>
        <taxon>Pseudomonadati</taxon>
        <taxon>Pseudomonadota</taxon>
        <taxon>Alphaproteobacteria</taxon>
        <taxon>Rhodospirillales</taxon>
        <taxon>Dongiaceae</taxon>
        <taxon>Aliidongia</taxon>
    </lineage>
</organism>
<feature type="transmembrane region" description="Helical" evidence="5">
    <location>
        <begin position="303"/>
        <end position="321"/>
    </location>
</feature>
<keyword evidence="7" id="KW-1185">Reference proteome</keyword>
<feature type="transmembrane region" description="Helical" evidence="5">
    <location>
        <begin position="225"/>
        <end position="248"/>
    </location>
</feature>
<evidence type="ECO:0000313" key="6">
    <source>
        <dbReference type="EMBL" id="GGF39186.1"/>
    </source>
</evidence>
<proteinExistence type="predicted"/>
<reference evidence="6" key="1">
    <citation type="journal article" date="2014" name="Int. J. Syst. Evol. Microbiol.">
        <title>Complete genome sequence of Corynebacterium casei LMG S-19264T (=DSM 44701T), isolated from a smear-ripened cheese.</title>
        <authorList>
            <consortium name="US DOE Joint Genome Institute (JGI-PGF)"/>
            <person name="Walter F."/>
            <person name="Albersmeier A."/>
            <person name="Kalinowski J."/>
            <person name="Ruckert C."/>
        </authorList>
    </citation>
    <scope>NUCLEOTIDE SEQUENCE</scope>
    <source>
        <strain evidence="6">CGMCC 1.15725</strain>
    </source>
</reference>
<dbReference type="PANTHER" id="PTHR47704:SF1">
    <property type="entry name" value="POTASSIUM TRANSPORTER KIMA"/>
    <property type="match status" value="1"/>
</dbReference>
<reference evidence="6" key="2">
    <citation type="submission" date="2020-09" db="EMBL/GenBank/DDBJ databases">
        <authorList>
            <person name="Sun Q."/>
            <person name="Zhou Y."/>
        </authorList>
    </citation>
    <scope>NUCLEOTIDE SEQUENCE</scope>
    <source>
        <strain evidence="6">CGMCC 1.15725</strain>
    </source>
</reference>
<feature type="transmembrane region" description="Helical" evidence="5">
    <location>
        <begin position="180"/>
        <end position="204"/>
    </location>
</feature>
<feature type="transmembrane region" description="Helical" evidence="5">
    <location>
        <begin position="72"/>
        <end position="91"/>
    </location>
</feature>
<dbReference type="InterPro" id="IPR053153">
    <property type="entry name" value="APC_K+_Transporter"/>
</dbReference>
<evidence type="ECO:0000256" key="3">
    <source>
        <dbReference type="ARBA" id="ARBA00022989"/>
    </source>
</evidence>
<dbReference type="PANTHER" id="PTHR47704">
    <property type="entry name" value="POTASSIUM TRANSPORTER KIMA"/>
    <property type="match status" value="1"/>
</dbReference>
<accession>A0A8J2YZ45</accession>
<dbReference type="Pfam" id="PF13520">
    <property type="entry name" value="AA_permease_2"/>
    <property type="match status" value="1"/>
</dbReference>
<feature type="transmembrane region" description="Helical" evidence="5">
    <location>
        <begin position="461"/>
        <end position="478"/>
    </location>
</feature>